<name>A0A6C0BM63_9ZZZZ</name>
<feature type="region of interest" description="Disordered" evidence="1">
    <location>
        <begin position="1"/>
        <end position="20"/>
    </location>
</feature>
<sequence>MKRQFAYTVGPGPDAGAPRCNPSGGTLAKHWRNDHIFEREGDDNIVYFTDYVEQSFLGGAAGPMPWSMSPTVPTAHNNSIVLEVKDQATTFLCEESHNVKRTMCLKPRASVKVFVDAWEHYQTVPLVVQVGAVQSAAPYRWTFFNYSPIGGSPVEGQGLAAPADLEATNLLPPIIQTLGHTNRTPAGEFPVSEATKQQTCCCAWDRPFLVIENAADSAESADLLVIVKIGQ</sequence>
<protein>
    <submittedName>
        <fullName evidence="2">Uncharacterized protein</fullName>
    </submittedName>
</protein>
<dbReference type="AlphaFoldDB" id="A0A6C0BM63"/>
<organism evidence="2">
    <name type="scientific">viral metagenome</name>
    <dbReference type="NCBI Taxonomy" id="1070528"/>
    <lineage>
        <taxon>unclassified sequences</taxon>
        <taxon>metagenomes</taxon>
        <taxon>organismal metagenomes</taxon>
    </lineage>
</organism>
<dbReference type="EMBL" id="MN739204">
    <property type="protein sequence ID" value="QHS93475.1"/>
    <property type="molecule type" value="Genomic_DNA"/>
</dbReference>
<evidence type="ECO:0000313" key="2">
    <source>
        <dbReference type="EMBL" id="QHS93475.1"/>
    </source>
</evidence>
<proteinExistence type="predicted"/>
<reference evidence="2" key="1">
    <citation type="journal article" date="2020" name="Nature">
        <title>Giant virus diversity and host interactions through global metagenomics.</title>
        <authorList>
            <person name="Schulz F."/>
            <person name="Roux S."/>
            <person name="Paez-Espino D."/>
            <person name="Jungbluth S."/>
            <person name="Walsh D.A."/>
            <person name="Denef V.J."/>
            <person name="McMahon K.D."/>
            <person name="Konstantinidis K.T."/>
            <person name="Eloe-Fadrosh E.A."/>
            <person name="Kyrpides N.C."/>
            <person name="Woyke T."/>
        </authorList>
    </citation>
    <scope>NUCLEOTIDE SEQUENCE</scope>
    <source>
        <strain evidence="2">GVMAG-M-3300017989-17</strain>
    </source>
</reference>
<evidence type="ECO:0000256" key="1">
    <source>
        <dbReference type="SAM" id="MobiDB-lite"/>
    </source>
</evidence>
<accession>A0A6C0BM63</accession>